<name>A0A1I1GN53_9SPHI</name>
<dbReference type="RefSeq" id="WP_139215835.1">
    <property type="nucleotide sequence ID" value="NZ_FOLL01000005.1"/>
</dbReference>
<proteinExistence type="predicted"/>
<evidence type="ECO:0000313" key="2">
    <source>
        <dbReference type="EMBL" id="SFC13189.1"/>
    </source>
</evidence>
<dbReference type="AlphaFoldDB" id="A0A1I1GN53"/>
<reference evidence="2 3" key="1">
    <citation type="submission" date="2016-10" db="EMBL/GenBank/DDBJ databases">
        <authorList>
            <person name="de Groot N.N."/>
        </authorList>
    </citation>
    <scope>NUCLEOTIDE SEQUENCE [LARGE SCALE GENOMIC DNA]</scope>
    <source>
        <strain evidence="2 3">DSM 22900</strain>
    </source>
</reference>
<organism evidence="2 3">
    <name type="scientific">Parapedobacter composti</name>
    <dbReference type="NCBI Taxonomy" id="623281"/>
    <lineage>
        <taxon>Bacteria</taxon>
        <taxon>Pseudomonadati</taxon>
        <taxon>Bacteroidota</taxon>
        <taxon>Sphingobacteriia</taxon>
        <taxon>Sphingobacteriales</taxon>
        <taxon>Sphingobacteriaceae</taxon>
        <taxon>Parapedobacter</taxon>
    </lineage>
</organism>
<keyword evidence="1" id="KW-0732">Signal</keyword>
<dbReference type="OrthoDB" id="658844at2"/>
<feature type="chain" id="PRO_5011635180" evidence="1">
    <location>
        <begin position="28"/>
        <end position="324"/>
    </location>
</feature>
<evidence type="ECO:0000256" key="1">
    <source>
        <dbReference type="SAM" id="SignalP"/>
    </source>
</evidence>
<dbReference type="STRING" id="623281.SAMN05421747_1052"/>
<accession>A0A1I1GN53</accession>
<dbReference type="Proteomes" id="UP000199577">
    <property type="component" value="Unassembled WGS sequence"/>
</dbReference>
<evidence type="ECO:0000313" key="3">
    <source>
        <dbReference type="Proteomes" id="UP000199577"/>
    </source>
</evidence>
<protein>
    <submittedName>
        <fullName evidence="2">Uncharacterized protein</fullName>
    </submittedName>
</protein>
<feature type="signal peptide" evidence="1">
    <location>
        <begin position="1"/>
        <end position="27"/>
    </location>
</feature>
<sequence>MKATTNMKKAALMMLLLTTGATFTALAQTFTPPIGAPADLDVGAKPAAGNTVPEGATVLFYNPATGGPTFIISPSLKDDNDIEFETFRWSRVRTDGSTYGEIDIPATTNHGRYVIGPGGNEEALAPGYHVFRLLGFVGEGTSECLSAEWQDYVVYVLPPLSVSAGLATGSSTIREYCEAEVPQDADAVILSNELAFKTASVGGETGTYKPVNDDFPSPETADFTYNYQWYSILLNSDGTPGTRTAITGATNANYQVNLAPGQDGYNGHGTYIFEVEVQYAAKDAGTRDYVRYVGRAQGTAGEDLEITITPQPGRPTITIENHVD</sequence>
<keyword evidence="3" id="KW-1185">Reference proteome</keyword>
<dbReference type="EMBL" id="FOLL01000005">
    <property type="protein sequence ID" value="SFC13189.1"/>
    <property type="molecule type" value="Genomic_DNA"/>
</dbReference>
<gene>
    <name evidence="2" type="ORF">SAMN05421747_1052</name>
</gene>